<organism evidence="2 3">
    <name type="scientific">Segatella copri</name>
    <dbReference type="NCBI Taxonomy" id="165179"/>
    <lineage>
        <taxon>Bacteria</taxon>
        <taxon>Pseudomonadati</taxon>
        <taxon>Bacteroidota</taxon>
        <taxon>Bacteroidia</taxon>
        <taxon>Bacteroidales</taxon>
        <taxon>Prevotellaceae</taxon>
        <taxon>Segatella</taxon>
    </lineage>
</organism>
<dbReference type="AlphaFoldDB" id="A0A6G1U1G6"/>
<reference evidence="2 3" key="1">
    <citation type="submission" date="2019-09" db="EMBL/GenBank/DDBJ databases">
        <title>Distinct polysaccharide growth profiles of human intestinal Prevotella copri isolates.</title>
        <authorList>
            <person name="Fehlner-Peach H."/>
            <person name="Magnabosco C."/>
            <person name="Raghavan V."/>
            <person name="Scher J.U."/>
            <person name="Tett A."/>
            <person name="Cox L.M."/>
            <person name="Gottsegen C."/>
            <person name="Watters A."/>
            <person name="Wiltshire- Gordon J.D."/>
            <person name="Segata N."/>
            <person name="Bonneau R."/>
            <person name="Littman D.R."/>
        </authorList>
    </citation>
    <scope>NUCLEOTIDE SEQUENCE [LARGE SCALE GENOMIC DNA]</scope>
    <source>
        <strain evidence="3">iA622</strain>
    </source>
</reference>
<comment type="caution">
    <text evidence="2">The sequence shown here is derived from an EMBL/GenBank/DDBJ whole genome shotgun (WGS) entry which is preliminary data.</text>
</comment>
<dbReference type="RefSeq" id="WP_153123304.1">
    <property type="nucleotide sequence ID" value="NZ_VZCB01000052.1"/>
</dbReference>
<dbReference type="InterPro" id="IPR021428">
    <property type="entry name" value="DUF3078"/>
</dbReference>
<gene>
    <name evidence="2" type="ORF">F7D73_06770</name>
</gene>
<proteinExistence type="predicted"/>
<dbReference type="Proteomes" id="UP000480425">
    <property type="component" value="Unassembled WGS sequence"/>
</dbReference>
<feature type="chain" id="PRO_5026143255" evidence="1">
    <location>
        <begin position="22"/>
        <end position="430"/>
    </location>
</feature>
<dbReference type="Pfam" id="PF11276">
    <property type="entry name" value="DUF3078"/>
    <property type="match status" value="1"/>
</dbReference>
<name>A0A6G1U1G6_9BACT</name>
<dbReference type="OrthoDB" id="1495718at2"/>
<sequence>MKIKFGLLVLAWVACLAPADAQRSHRKNAPKETLEAKDNRLLKDYADSLSVYGSRLDSVRLKADDSRFGLLFTPLTFYHSPANHLLRISPKGEVGDSLETELDAALMDIYLRRPDLVRATESRLRKVGAPLDAPSKPKKNHPDLVEQVAPKAIEIESAPMDLVITRPNFWTINGDYYLQFLQNYVSSNWYKGGESNYSMLGRITMQANYNNKQKVKWDNKLELRLGYQTSKGDSLRSLKTSDDLIRYTSKLGLQATKRWYYTLQMVAQTQFAHGLKSNDKTIYSDFFSPFNLNLSVGMDYSVDWFKHRLKGSAHLAPLALNWKYVGREALATRYGLDEGKHSLVDYGSECTFDLSWQIAQNIKWKTRLWGYTTYKRAEIEWENTITFQFNRYISTNIFLYPRFDDGAKRKDDQSYWQFKEFMSIGFSYSF</sequence>
<dbReference type="EMBL" id="VZCB01000052">
    <property type="protein sequence ID" value="MQN80658.1"/>
    <property type="molecule type" value="Genomic_DNA"/>
</dbReference>
<evidence type="ECO:0000313" key="2">
    <source>
        <dbReference type="EMBL" id="MQN80658.1"/>
    </source>
</evidence>
<feature type="signal peptide" evidence="1">
    <location>
        <begin position="1"/>
        <end position="21"/>
    </location>
</feature>
<evidence type="ECO:0000313" key="3">
    <source>
        <dbReference type="Proteomes" id="UP000480425"/>
    </source>
</evidence>
<evidence type="ECO:0000256" key="1">
    <source>
        <dbReference type="SAM" id="SignalP"/>
    </source>
</evidence>
<dbReference type="PROSITE" id="PS51257">
    <property type="entry name" value="PROKAR_LIPOPROTEIN"/>
    <property type="match status" value="1"/>
</dbReference>
<protein>
    <submittedName>
        <fullName evidence="2">DUF3078 domain-containing protein</fullName>
    </submittedName>
</protein>
<keyword evidence="1" id="KW-0732">Signal</keyword>
<accession>A0A6G1U1G6</accession>